<keyword evidence="3" id="KW-1185">Reference proteome</keyword>
<reference evidence="2 3" key="1">
    <citation type="submission" date="2014-04" db="EMBL/GenBank/DDBJ databases">
        <title>Evolutionary Origins and Diversification of the Mycorrhizal Mutualists.</title>
        <authorList>
            <consortium name="DOE Joint Genome Institute"/>
            <consortium name="Mycorrhizal Genomics Consortium"/>
            <person name="Kohler A."/>
            <person name="Kuo A."/>
            <person name="Nagy L.G."/>
            <person name="Floudas D."/>
            <person name="Copeland A."/>
            <person name="Barry K.W."/>
            <person name="Cichocki N."/>
            <person name="Veneault-Fourrey C."/>
            <person name="LaButti K."/>
            <person name="Lindquist E.A."/>
            <person name="Lipzen A."/>
            <person name="Lundell T."/>
            <person name="Morin E."/>
            <person name="Murat C."/>
            <person name="Riley R."/>
            <person name="Ohm R."/>
            <person name="Sun H."/>
            <person name="Tunlid A."/>
            <person name="Henrissat B."/>
            <person name="Grigoriev I.V."/>
            <person name="Hibbett D.S."/>
            <person name="Martin F."/>
        </authorList>
    </citation>
    <scope>NUCLEOTIDE SEQUENCE [LARGE SCALE GENOMIC DNA]</scope>
    <source>
        <strain evidence="2 3">Koide BX008</strain>
    </source>
</reference>
<feature type="region of interest" description="Disordered" evidence="1">
    <location>
        <begin position="201"/>
        <end position="236"/>
    </location>
</feature>
<organism evidence="2 3">
    <name type="scientific">Amanita muscaria (strain Koide BX008)</name>
    <dbReference type="NCBI Taxonomy" id="946122"/>
    <lineage>
        <taxon>Eukaryota</taxon>
        <taxon>Fungi</taxon>
        <taxon>Dikarya</taxon>
        <taxon>Basidiomycota</taxon>
        <taxon>Agaricomycotina</taxon>
        <taxon>Agaricomycetes</taxon>
        <taxon>Agaricomycetidae</taxon>
        <taxon>Agaricales</taxon>
        <taxon>Pluteineae</taxon>
        <taxon>Amanitaceae</taxon>
        <taxon>Amanita</taxon>
    </lineage>
</organism>
<dbReference type="EMBL" id="KN818272">
    <property type="protein sequence ID" value="KIL62306.1"/>
    <property type="molecule type" value="Genomic_DNA"/>
</dbReference>
<dbReference type="Proteomes" id="UP000054549">
    <property type="component" value="Unassembled WGS sequence"/>
</dbReference>
<dbReference type="AlphaFoldDB" id="A0A0C2WZK8"/>
<dbReference type="InParanoid" id="A0A0C2WZK8"/>
<evidence type="ECO:0000256" key="1">
    <source>
        <dbReference type="SAM" id="MobiDB-lite"/>
    </source>
</evidence>
<feature type="compositionally biased region" description="Low complexity" evidence="1">
    <location>
        <begin position="47"/>
        <end position="62"/>
    </location>
</feature>
<dbReference type="HOGENOM" id="CLU_1175163_0_0_1"/>
<evidence type="ECO:0000313" key="3">
    <source>
        <dbReference type="Proteomes" id="UP000054549"/>
    </source>
</evidence>
<feature type="region of interest" description="Disordered" evidence="1">
    <location>
        <begin position="27"/>
        <end position="65"/>
    </location>
</feature>
<evidence type="ECO:0000313" key="2">
    <source>
        <dbReference type="EMBL" id="KIL62306.1"/>
    </source>
</evidence>
<proteinExistence type="predicted"/>
<protein>
    <submittedName>
        <fullName evidence="2">Uncharacterized protein</fullName>
    </submittedName>
</protein>
<feature type="compositionally biased region" description="Polar residues" evidence="1">
    <location>
        <begin position="201"/>
        <end position="211"/>
    </location>
</feature>
<name>A0A0C2WZK8_AMAMK</name>
<gene>
    <name evidence="2" type="ORF">M378DRAFT_25635</name>
</gene>
<feature type="compositionally biased region" description="Polar residues" evidence="1">
    <location>
        <begin position="27"/>
        <end position="40"/>
    </location>
</feature>
<sequence length="236" mass="25687">MNAVLKVYPDFPHYTFRAAAVEHNQTSIQLQTSPRSSPTTPLYPWNGTGSSSQGSHGSRPSGTKQNPGSWFYTKFSANAVTSQDYSSAVRKIVPSLTACCASCIKTTFICEVQLLRSVPWAIYRTKFAPPTSTIEALEANSTTFSTLGLIAHRNCTSSLTSVAFPCQVQGRTPPTLRLVTLVLRLNLFLHLFMYQLPTNPEASNNTTSPTPSKDFDLACQNSPSGISSVKVARDSQ</sequence>
<accession>A0A0C2WZK8</accession>